<keyword evidence="5" id="KW-0812">Transmembrane</keyword>
<proteinExistence type="inferred from homology"/>
<dbReference type="AlphaFoldDB" id="A0AAG5D8J2"/>
<feature type="domain" description="Peptidase S1" evidence="10">
    <location>
        <begin position="65"/>
        <end position="320"/>
    </location>
</feature>
<dbReference type="InterPro" id="IPR001254">
    <property type="entry name" value="Trypsin_dom"/>
</dbReference>
<dbReference type="SUPFAM" id="SSF50494">
    <property type="entry name" value="Trypsin-like serine proteases"/>
    <property type="match status" value="1"/>
</dbReference>
<evidence type="ECO:0000256" key="4">
    <source>
        <dbReference type="ARBA" id="ARBA00022825"/>
    </source>
</evidence>
<organism evidence="11 12">
    <name type="scientific">Anopheles atroparvus</name>
    <name type="common">European mosquito</name>
    <dbReference type="NCBI Taxonomy" id="41427"/>
    <lineage>
        <taxon>Eukaryota</taxon>
        <taxon>Metazoa</taxon>
        <taxon>Ecdysozoa</taxon>
        <taxon>Arthropoda</taxon>
        <taxon>Hexapoda</taxon>
        <taxon>Insecta</taxon>
        <taxon>Pterygota</taxon>
        <taxon>Neoptera</taxon>
        <taxon>Endopterygota</taxon>
        <taxon>Diptera</taxon>
        <taxon>Nematocera</taxon>
        <taxon>Culicoidea</taxon>
        <taxon>Culicidae</taxon>
        <taxon>Anophelinae</taxon>
        <taxon>Anopheles</taxon>
    </lineage>
</organism>
<dbReference type="GO" id="GO:0006508">
    <property type="term" value="P:proteolysis"/>
    <property type="evidence" value="ECO:0007669"/>
    <property type="project" value="UniProtKB-KW"/>
</dbReference>
<dbReference type="PROSITE" id="PS00135">
    <property type="entry name" value="TRYPSIN_SER"/>
    <property type="match status" value="1"/>
</dbReference>
<comment type="similarity">
    <text evidence="7">Belongs to the peptidase S1 family. CLIP subfamily.</text>
</comment>
<dbReference type="InterPro" id="IPR018114">
    <property type="entry name" value="TRYPSIN_HIS"/>
</dbReference>
<dbReference type="InterPro" id="IPR009003">
    <property type="entry name" value="Peptidase_S1_PA"/>
</dbReference>
<comment type="subcellular location">
    <subcellularLocation>
        <location evidence="1">Membrane</location>
        <topology evidence="1">Single-pass type II membrane protein</topology>
    </subcellularLocation>
</comment>
<evidence type="ECO:0000256" key="6">
    <source>
        <dbReference type="ARBA" id="ARBA00023157"/>
    </source>
</evidence>
<dbReference type="Gene3D" id="2.40.10.10">
    <property type="entry name" value="Trypsin-like serine proteases"/>
    <property type="match status" value="1"/>
</dbReference>
<evidence type="ECO:0000256" key="2">
    <source>
        <dbReference type="ARBA" id="ARBA00022670"/>
    </source>
</evidence>
<feature type="signal peptide" evidence="9">
    <location>
        <begin position="1"/>
        <end position="32"/>
    </location>
</feature>
<dbReference type="GO" id="GO:0016020">
    <property type="term" value="C:membrane"/>
    <property type="evidence" value="ECO:0007669"/>
    <property type="project" value="UniProtKB-SubCell"/>
</dbReference>
<evidence type="ECO:0000259" key="10">
    <source>
        <dbReference type="PROSITE" id="PS50240"/>
    </source>
</evidence>
<accession>A0AAG5D8J2</accession>
<dbReference type="Proteomes" id="UP000075880">
    <property type="component" value="Unassembled WGS sequence"/>
</dbReference>
<dbReference type="PROSITE" id="PS00134">
    <property type="entry name" value="TRYPSIN_HIS"/>
    <property type="match status" value="1"/>
</dbReference>
<dbReference type="CDD" id="cd00190">
    <property type="entry name" value="Tryp_SPc"/>
    <property type="match status" value="1"/>
</dbReference>
<dbReference type="PRINTS" id="PR00722">
    <property type="entry name" value="CHYMOTRYPSIN"/>
</dbReference>
<keyword evidence="3 8" id="KW-0378">Hydrolase</keyword>
<dbReference type="PANTHER" id="PTHR24252:SF17">
    <property type="entry name" value="SUPPRESSOR OF TUMORIGENICITY 14 PROTEIN HOMOLOG-RELATED"/>
    <property type="match status" value="1"/>
</dbReference>
<feature type="chain" id="PRO_5042522312" description="Peptidase S1 domain-containing protein" evidence="9">
    <location>
        <begin position="33"/>
        <end position="326"/>
    </location>
</feature>
<dbReference type="Pfam" id="PF00089">
    <property type="entry name" value="Trypsin"/>
    <property type="match status" value="1"/>
</dbReference>
<keyword evidence="4 8" id="KW-0720">Serine protease</keyword>
<keyword evidence="12" id="KW-1185">Reference proteome</keyword>
<keyword evidence="9" id="KW-0732">Signal</keyword>
<evidence type="ECO:0000256" key="9">
    <source>
        <dbReference type="SAM" id="SignalP"/>
    </source>
</evidence>
<dbReference type="GO" id="GO:0004252">
    <property type="term" value="F:serine-type endopeptidase activity"/>
    <property type="evidence" value="ECO:0007669"/>
    <property type="project" value="InterPro"/>
</dbReference>
<keyword evidence="2 8" id="KW-0645">Protease</keyword>
<evidence type="ECO:0000313" key="12">
    <source>
        <dbReference type="Proteomes" id="UP000075880"/>
    </source>
</evidence>
<sequence length="326" mass="35750">MYLLDNSLHLRARVVLTVLFWLALAGVRCAEGALTTGRARQDAEASNGACPACVCGTMPPDTLRVIGGNASDIDRFPWMASLFYRARFTCGGSLINDRYVLTAAHCVARMEAAGFEVFLRRANIAELNEDAIRRRVVRIIANRYQQLRNNNDVALLLLESPPIRPEDGAVPICLPPGGPSDAFLDGREAVVTGWGTTETGELSERLQQLTVPILTNAQCRRTGYYRFQITAKMLCAGYLEGGRDSCQGDSGGPLQLPRTTGGRSVEADNQLHAEGGENPPHEQQMIVGVVSWGNECAQRNYPGVYARVTRFVSWIRSRSRGACWCD</sequence>
<dbReference type="InterPro" id="IPR043504">
    <property type="entry name" value="Peptidase_S1_PA_chymotrypsin"/>
</dbReference>
<evidence type="ECO:0000256" key="1">
    <source>
        <dbReference type="ARBA" id="ARBA00004606"/>
    </source>
</evidence>
<dbReference type="SMART" id="SM00020">
    <property type="entry name" value="Tryp_SPc"/>
    <property type="match status" value="1"/>
</dbReference>
<dbReference type="FunFam" id="2.40.10.10:FF:000006">
    <property type="entry name" value="Serine proteinase stubble"/>
    <property type="match status" value="1"/>
</dbReference>
<evidence type="ECO:0000256" key="7">
    <source>
        <dbReference type="ARBA" id="ARBA00024195"/>
    </source>
</evidence>
<keyword evidence="5" id="KW-0735">Signal-anchor</keyword>
<reference evidence="11" key="1">
    <citation type="submission" date="2024-04" db="UniProtKB">
        <authorList>
            <consortium name="EnsemblMetazoa"/>
        </authorList>
    </citation>
    <scope>IDENTIFICATION</scope>
    <source>
        <strain evidence="11">EBRO</strain>
    </source>
</reference>
<protein>
    <recommendedName>
        <fullName evidence="10">Peptidase S1 domain-containing protein</fullName>
    </recommendedName>
</protein>
<dbReference type="PROSITE" id="PS50240">
    <property type="entry name" value="TRYPSIN_DOM"/>
    <property type="match status" value="1"/>
</dbReference>
<name>A0AAG5D8J2_ANOAO</name>
<keyword evidence="6" id="KW-1015">Disulfide bond</keyword>
<evidence type="ECO:0000256" key="8">
    <source>
        <dbReference type="RuleBase" id="RU363034"/>
    </source>
</evidence>
<evidence type="ECO:0000256" key="5">
    <source>
        <dbReference type="ARBA" id="ARBA00022968"/>
    </source>
</evidence>
<dbReference type="InterPro" id="IPR033116">
    <property type="entry name" value="TRYPSIN_SER"/>
</dbReference>
<evidence type="ECO:0000313" key="11">
    <source>
        <dbReference type="EnsemblMetazoa" id="ENSAATROPP007632"/>
    </source>
</evidence>
<dbReference type="EnsemblMetazoa" id="ENSAATROPT008476">
    <property type="protein sequence ID" value="ENSAATROPP007632"/>
    <property type="gene ID" value="ENSAATROPG006911"/>
</dbReference>
<dbReference type="InterPro" id="IPR001314">
    <property type="entry name" value="Peptidase_S1A"/>
</dbReference>
<evidence type="ECO:0000256" key="3">
    <source>
        <dbReference type="ARBA" id="ARBA00022801"/>
    </source>
</evidence>
<dbReference type="PANTHER" id="PTHR24252">
    <property type="entry name" value="ACROSIN-RELATED"/>
    <property type="match status" value="1"/>
</dbReference>